<dbReference type="EMBL" id="JAQFWP010000010">
    <property type="protein sequence ID" value="MDA2804369.1"/>
    <property type="molecule type" value="Genomic_DNA"/>
</dbReference>
<proteinExistence type="predicted"/>
<feature type="transmembrane region" description="Helical" evidence="2">
    <location>
        <begin position="271"/>
        <end position="289"/>
    </location>
</feature>
<feature type="region of interest" description="Disordered" evidence="1">
    <location>
        <begin position="356"/>
        <end position="382"/>
    </location>
</feature>
<feature type="transmembrane region" description="Helical" evidence="2">
    <location>
        <begin position="186"/>
        <end position="209"/>
    </location>
</feature>
<comment type="caution">
    <text evidence="3">The sequence shown here is derived from an EMBL/GenBank/DDBJ whole genome shotgun (WGS) entry which is preliminary data.</text>
</comment>
<feature type="transmembrane region" description="Helical" evidence="2">
    <location>
        <begin position="56"/>
        <end position="80"/>
    </location>
</feature>
<feature type="compositionally biased region" description="Basic and acidic residues" evidence="1">
    <location>
        <begin position="371"/>
        <end position="382"/>
    </location>
</feature>
<evidence type="ECO:0008006" key="5">
    <source>
        <dbReference type="Google" id="ProtNLM"/>
    </source>
</evidence>
<dbReference type="RefSeq" id="WP_270676906.1">
    <property type="nucleotide sequence ID" value="NZ_JAQFWP010000010.1"/>
</dbReference>
<evidence type="ECO:0000313" key="4">
    <source>
        <dbReference type="Proteomes" id="UP001165685"/>
    </source>
</evidence>
<accession>A0ABT4TI33</accession>
<evidence type="ECO:0000256" key="2">
    <source>
        <dbReference type="SAM" id="Phobius"/>
    </source>
</evidence>
<feature type="transmembrane region" description="Helical" evidence="2">
    <location>
        <begin position="326"/>
        <end position="346"/>
    </location>
</feature>
<feature type="transmembrane region" description="Helical" evidence="2">
    <location>
        <begin position="139"/>
        <end position="159"/>
    </location>
</feature>
<keyword evidence="4" id="KW-1185">Reference proteome</keyword>
<evidence type="ECO:0000313" key="3">
    <source>
        <dbReference type="EMBL" id="MDA2804369.1"/>
    </source>
</evidence>
<dbReference type="Proteomes" id="UP001165685">
    <property type="component" value="Unassembled WGS sequence"/>
</dbReference>
<feature type="transmembrane region" description="Helical" evidence="2">
    <location>
        <begin position="229"/>
        <end position="250"/>
    </location>
</feature>
<name>A0ABT4TI33_9ACTN</name>
<keyword evidence="2" id="KW-0812">Transmembrane</keyword>
<feature type="transmembrane region" description="Helical" evidence="2">
    <location>
        <begin position="12"/>
        <end position="36"/>
    </location>
</feature>
<organism evidence="3 4">
    <name type="scientific">Nocardiopsis suaedae</name>
    <dbReference type="NCBI Taxonomy" id="3018444"/>
    <lineage>
        <taxon>Bacteria</taxon>
        <taxon>Bacillati</taxon>
        <taxon>Actinomycetota</taxon>
        <taxon>Actinomycetes</taxon>
        <taxon>Streptosporangiales</taxon>
        <taxon>Nocardiopsidaceae</taxon>
        <taxon>Nocardiopsis</taxon>
    </lineage>
</organism>
<evidence type="ECO:0000256" key="1">
    <source>
        <dbReference type="SAM" id="MobiDB-lite"/>
    </source>
</evidence>
<keyword evidence="2" id="KW-0472">Membrane</keyword>
<gene>
    <name evidence="3" type="ORF">O4U47_07575</name>
</gene>
<keyword evidence="2" id="KW-1133">Transmembrane helix</keyword>
<sequence>MTATTSTVPPRTAPLAGPIAVAWSAYVTVMGVYWTAGGAGFPFGRTDPGAPDSASLLAALEASAGGPVIAATGLIGLLLAWRLESRRPLSAIGRRCLIIAGVTFSCTLVAPVLDGRAVFLLPPLGLSIAPWFDADWPTLFQMTTPFAAAGFLVTTVGMARRTADRSAAGVARAAAVSTAWERVGRVATYIAMLAPVPYAVIRLCWSRGWGVGAPEPFVDWLLLTQPENVWIEPILAGMALTGALLTSGLLRPWGRVFPRWLPALGGRPVPLWLPLGLGGSAALAVWSFGRGMLLGRLGVHIPGQVSAAQAWGLEVSGWDYWGVDGLAWVLFPLWGLSLTVALVGYYHRRRPLGTATPAPPRCGSTPSPSSRRGDAERRPRNT</sequence>
<feature type="transmembrane region" description="Helical" evidence="2">
    <location>
        <begin position="92"/>
        <end position="113"/>
    </location>
</feature>
<protein>
    <recommendedName>
        <fullName evidence="5">DUF3995 domain-containing protein</fullName>
    </recommendedName>
</protein>
<reference evidence="3" key="1">
    <citation type="submission" date="2023-01" db="EMBL/GenBank/DDBJ databases">
        <title>Draft genome sequence of Nocardiopsis sp. LSu2-4 isolated from halophytes.</title>
        <authorList>
            <person name="Duangmal K."/>
            <person name="Chantavorakit T."/>
        </authorList>
    </citation>
    <scope>NUCLEOTIDE SEQUENCE</scope>
    <source>
        <strain evidence="3">LSu2-4</strain>
    </source>
</reference>